<name>A0ABU7RBQ2_9ACTN</name>
<organism evidence="1 2">
    <name type="scientific">Olsenella absiana</name>
    <dbReference type="NCBI Taxonomy" id="3115222"/>
    <lineage>
        <taxon>Bacteria</taxon>
        <taxon>Bacillati</taxon>
        <taxon>Actinomycetota</taxon>
        <taxon>Coriobacteriia</taxon>
        <taxon>Coriobacteriales</taxon>
        <taxon>Atopobiaceae</taxon>
        <taxon>Olsenella</taxon>
    </lineage>
</organism>
<dbReference type="NCBIfam" id="TIGR01509">
    <property type="entry name" value="HAD-SF-IA-v3"/>
    <property type="match status" value="1"/>
</dbReference>
<dbReference type="InterPro" id="IPR036412">
    <property type="entry name" value="HAD-like_sf"/>
</dbReference>
<dbReference type="PANTHER" id="PTHR43434:SF1">
    <property type="entry name" value="PHOSPHOGLYCOLATE PHOSPHATASE"/>
    <property type="match status" value="1"/>
</dbReference>
<reference evidence="1 2" key="1">
    <citation type="submission" date="2024-01" db="EMBL/GenBank/DDBJ databases">
        <title>Description of Olsenella sp. nov., isolated from pig feces.</title>
        <authorList>
            <person name="Chang Y.-H."/>
        </authorList>
    </citation>
    <scope>NUCLEOTIDE SEQUENCE [LARGE SCALE GENOMIC DNA]</scope>
    <source>
        <strain evidence="1 2">YH-ols2223</strain>
    </source>
</reference>
<dbReference type="NCBIfam" id="TIGR01549">
    <property type="entry name" value="HAD-SF-IA-v1"/>
    <property type="match status" value="1"/>
</dbReference>
<dbReference type="EMBL" id="JAZGJQ010000011">
    <property type="protein sequence ID" value="MEE6148032.1"/>
    <property type="molecule type" value="Genomic_DNA"/>
</dbReference>
<dbReference type="Gene3D" id="1.10.150.240">
    <property type="entry name" value="Putative phosphatase, domain 2"/>
    <property type="match status" value="1"/>
</dbReference>
<evidence type="ECO:0000313" key="1">
    <source>
        <dbReference type="EMBL" id="MEE6148032.1"/>
    </source>
</evidence>
<dbReference type="GO" id="GO:0016787">
    <property type="term" value="F:hydrolase activity"/>
    <property type="evidence" value="ECO:0007669"/>
    <property type="project" value="UniProtKB-KW"/>
</dbReference>
<dbReference type="Gene3D" id="3.40.50.1000">
    <property type="entry name" value="HAD superfamily/HAD-like"/>
    <property type="match status" value="1"/>
</dbReference>
<evidence type="ECO:0000313" key="2">
    <source>
        <dbReference type="Proteomes" id="UP001332931"/>
    </source>
</evidence>
<dbReference type="SFLD" id="SFLDS00003">
    <property type="entry name" value="Haloacid_Dehalogenase"/>
    <property type="match status" value="1"/>
</dbReference>
<dbReference type="Proteomes" id="UP001332931">
    <property type="component" value="Unassembled WGS sequence"/>
</dbReference>
<dbReference type="PANTHER" id="PTHR43434">
    <property type="entry name" value="PHOSPHOGLYCOLATE PHOSPHATASE"/>
    <property type="match status" value="1"/>
</dbReference>
<accession>A0ABU7RBQ2</accession>
<protein>
    <submittedName>
        <fullName evidence="1">HAD-IA family hydrolase</fullName>
    </submittedName>
</protein>
<dbReference type="InterPro" id="IPR050155">
    <property type="entry name" value="HAD-like_hydrolase_sf"/>
</dbReference>
<dbReference type="SFLD" id="SFLDG01135">
    <property type="entry name" value="C1.5.6:_HAD__Beta-PGM__Phospha"/>
    <property type="match status" value="1"/>
</dbReference>
<dbReference type="RefSeq" id="WP_330958797.1">
    <property type="nucleotide sequence ID" value="NZ_JAZGJQ010000011.1"/>
</dbReference>
<dbReference type="InterPro" id="IPR006439">
    <property type="entry name" value="HAD-SF_hydro_IA"/>
</dbReference>
<dbReference type="SFLD" id="SFLDG01129">
    <property type="entry name" value="C1.5:_HAD__Beta-PGM__Phosphata"/>
    <property type="match status" value="1"/>
</dbReference>
<keyword evidence="2" id="KW-1185">Reference proteome</keyword>
<proteinExistence type="predicted"/>
<gene>
    <name evidence="1" type="ORF">VXJ25_08570</name>
</gene>
<keyword evidence="1" id="KW-0378">Hydrolase</keyword>
<comment type="caution">
    <text evidence="1">The sequence shown here is derived from an EMBL/GenBank/DDBJ whole genome shotgun (WGS) entry which is preliminary data.</text>
</comment>
<sequence>MPYSAAIFDLDGTLLDTLGDLHAAVNHALGSCGLPARSAADVRAFTGDGLRRLAWRSAGEGVDEGRREAVYQELASYYAGHCQELTRPYPGVPEVVDELRGAGVRCGVVSNKVDSAVRELVERFFPGQFDFVVGEREAEGIRKKPAPDTVEACLTAFGVAAADAVYVGDSEVDVETARNAGCDCIIVTWGFRDERFLREHGARTLAHTAGELAREVLA</sequence>
<dbReference type="SUPFAM" id="SSF56784">
    <property type="entry name" value="HAD-like"/>
    <property type="match status" value="1"/>
</dbReference>
<dbReference type="InterPro" id="IPR041492">
    <property type="entry name" value="HAD_2"/>
</dbReference>
<dbReference type="InterPro" id="IPR023198">
    <property type="entry name" value="PGP-like_dom2"/>
</dbReference>
<dbReference type="Pfam" id="PF13419">
    <property type="entry name" value="HAD_2"/>
    <property type="match status" value="1"/>
</dbReference>
<dbReference type="InterPro" id="IPR023214">
    <property type="entry name" value="HAD_sf"/>
</dbReference>